<evidence type="ECO:0000256" key="11">
    <source>
        <dbReference type="RuleBase" id="RU000356"/>
    </source>
</evidence>
<dbReference type="InterPro" id="IPR050415">
    <property type="entry name" value="MRET"/>
</dbReference>
<keyword evidence="5" id="KW-0001">2Fe-2S</keyword>
<dbReference type="SUPFAM" id="SSF52343">
    <property type="entry name" value="Ferredoxin reductase-like, C-terminal NADP-linked domain"/>
    <property type="match status" value="1"/>
</dbReference>
<organism evidence="14 15">
    <name type="scientific">Phytomonospora endophytica</name>
    <dbReference type="NCBI Taxonomy" id="714109"/>
    <lineage>
        <taxon>Bacteria</taxon>
        <taxon>Bacillati</taxon>
        <taxon>Actinomycetota</taxon>
        <taxon>Actinomycetes</taxon>
        <taxon>Micromonosporales</taxon>
        <taxon>Micromonosporaceae</taxon>
        <taxon>Phytomonospora</taxon>
    </lineage>
</organism>
<reference evidence="14 15" key="1">
    <citation type="submission" date="2020-08" db="EMBL/GenBank/DDBJ databases">
        <title>Genomic Encyclopedia of Type Strains, Phase IV (KMG-IV): sequencing the most valuable type-strain genomes for metagenomic binning, comparative biology and taxonomic classification.</title>
        <authorList>
            <person name="Goeker M."/>
        </authorList>
    </citation>
    <scope>NUCLEOTIDE SEQUENCE [LARGE SCALE GENOMIC DNA]</scope>
    <source>
        <strain evidence="14 15">YIM 65646</strain>
    </source>
</reference>
<dbReference type="InterPro" id="IPR009050">
    <property type="entry name" value="Globin-like_sf"/>
</dbReference>
<dbReference type="InterPro" id="IPR001709">
    <property type="entry name" value="Flavoprot_Pyr_Nucl_cyt_Rdtase"/>
</dbReference>
<evidence type="ECO:0000256" key="1">
    <source>
        <dbReference type="ARBA" id="ARBA00001970"/>
    </source>
</evidence>
<proteinExistence type="inferred from homology"/>
<dbReference type="PRINTS" id="PR00371">
    <property type="entry name" value="FPNCR"/>
</dbReference>
<dbReference type="Gene3D" id="3.40.50.80">
    <property type="entry name" value="Nucleotide-binding domain of ferredoxin-NADP reductase (FNR) module"/>
    <property type="match status" value="1"/>
</dbReference>
<dbReference type="Pfam" id="PF00970">
    <property type="entry name" value="FAD_binding_6"/>
    <property type="match status" value="1"/>
</dbReference>
<dbReference type="CDD" id="cd19753">
    <property type="entry name" value="Mb-like_oxidoreductase"/>
    <property type="match status" value="1"/>
</dbReference>
<sequence>MVDAARLKWSWGEVAGYGDQVPLFFYSTLFLEHPETREMFPISMAAQRDRLVTALGRIVSDVDNVDELVPFLQQLGRDHRKFAVLDGHYPAVGSALLATLEHFLGGDWTPDLAADWEAAYGIVAQVMSEAANDSAKESPAWWEAEVVAHERRTIDLAVLRVAPHERLAYVPGQSLTIEHPNRPRMWRQYSPANAPREDGTIDFHVRMADAGQVSPALVELTQPGDTLCIGPPMGTGLCLPDTPPRHVLMLAGGTGLAPLKAIAEQIAADYDGRQVYLYWGARHHRDLYDLPALRDFAGRHDWFHIVPSVAEGEQTQTVHKGNPVGIALRQARWLECDVFVCGPPGMVATSVSALAHAGVPERQIHREEFNGTGEEAPA</sequence>
<dbReference type="GO" id="GO:0019825">
    <property type="term" value="F:oxygen binding"/>
    <property type="evidence" value="ECO:0007669"/>
    <property type="project" value="InterPro"/>
</dbReference>
<dbReference type="GO" id="GO:0051537">
    <property type="term" value="F:2 iron, 2 sulfur cluster binding"/>
    <property type="evidence" value="ECO:0007669"/>
    <property type="project" value="UniProtKB-KW"/>
</dbReference>
<comment type="caution">
    <text evidence="14">The sequence shown here is derived from an EMBL/GenBank/DDBJ whole genome shotgun (WGS) entry which is preliminary data.</text>
</comment>
<dbReference type="PANTHER" id="PTHR47354:SF5">
    <property type="entry name" value="PROTEIN RFBI"/>
    <property type="match status" value="1"/>
</dbReference>
<accession>A0A841FSZ4</accession>
<evidence type="ECO:0000256" key="9">
    <source>
        <dbReference type="ARBA" id="ARBA00048649"/>
    </source>
</evidence>
<evidence type="ECO:0000259" key="13">
    <source>
        <dbReference type="PROSITE" id="PS51384"/>
    </source>
</evidence>
<feature type="domain" description="FAD-binding FR-type" evidence="13">
    <location>
        <begin position="139"/>
        <end position="239"/>
    </location>
</feature>
<keyword evidence="7" id="KW-0411">Iron-sulfur</keyword>
<evidence type="ECO:0000256" key="5">
    <source>
        <dbReference type="ARBA" id="ARBA00022714"/>
    </source>
</evidence>
<evidence type="ECO:0000259" key="12">
    <source>
        <dbReference type="PROSITE" id="PS01033"/>
    </source>
</evidence>
<dbReference type="Pfam" id="PF00042">
    <property type="entry name" value="Globin"/>
    <property type="match status" value="1"/>
</dbReference>
<dbReference type="GO" id="GO:0020037">
    <property type="term" value="F:heme binding"/>
    <property type="evidence" value="ECO:0007669"/>
    <property type="project" value="InterPro"/>
</dbReference>
<dbReference type="AlphaFoldDB" id="A0A841FSZ4"/>
<comment type="similarity">
    <text evidence="3">In the C-terminal section; belongs to the flavoprotein pyridine nucleotide cytochrome reductase family.</text>
</comment>
<dbReference type="InterPro" id="IPR008333">
    <property type="entry name" value="Cbr1-like_FAD-bd_dom"/>
</dbReference>
<gene>
    <name evidence="14" type="ORF">HNR73_006813</name>
</gene>
<evidence type="ECO:0000256" key="4">
    <source>
        <dbReference type="ARBA" id="ARBA00012229"/>
    </source>
</evidence>
<dbReference type="SUPFAM" id="SSF46458">
    <property type="entry name" value="Globin-like"/>
    <property type="match status" value="1"/>
</dbReference>
<dbReference type="RefSeq" id="WP_184791860.1">
    <property type="nucleotide sequence ID" value="NZ_BONT01000055.1"/>
</dbReference>
<dbReference type="EC" id="1.14.12.17" evidence="4"/>
<dbReference type="InterPro" id="IPR001433">
    <property type="entry name" value="OxRdtase_FAD/NAD-bd"/>
</dbReference>
<name>A0A841FSZ4_9ACTN</name>
<evidence type="ECO:0000256" key="3">
    <source>
        <dbReference type="ARBA" id="ARBA00006401"/>
    </source>
</evidence>
<dbReference type="InterPro" id="IPR000971">
    <property type="entry name" value="Globin"/>
</dbReference>
<keyword evidence="11" id="KW-0349">Heme</keyword>
<dbReference type="InterPro" id="IPR017938">
    <property type="entry name" value="Riboflavin_synthase-like_b-brl"/>
</dbReference>
<keyword evidence="11" id="KW-0813">Transport</keyword>
<keyword evidence="11" id="KW-0561">Oxygen transport</keyword>
<dbReference type="PROSITE" id="PS51384">
    <property type="entry name" value="FAD_FR"/>
    <property type="match status" value="1"/>
</dbReference>
<evidence type="ECO:0000256" key="2">
    <source>
        <dbReference type="ARBA" id="ARBA00001974"/>
    </source>
</evidence>
<keyword evidence="15" id="KW-1185">Reference proteome</keyword>
<evidence type="ECO:0000256" key="10">
    <source>
        <dbReference type="ARBA" id="ARBA00049433"/>
    </source>
</evidence>
<comment type="catalytic activity">
    <reaction evidence="9">
        <text>2 nitric oxide + NADH + 2 O2 = 2 nitrate + NAD(+) + H(+)</text>
        <dbReference type="Rhea" id="RHEA:19469"/>
        <dbReference type="ChEBI" id="CHEBI:15378"/>
        <dbReference type="ChEBI" id="CHEBI:15379"/>
        <dbReference type="ChEBI" id="CHEBI:16480"/>
        <dbReference type="ChEBI" id="CHEBI:17632"/>
        <dbReference type="ChEBI" id="CHEBI:57540"/>
        <dbReference type="ChEBI" id="CHEBI:57945"/>
        <dbReference type="EC" id="1.14.12.17"/>
    </reaction>
</comment>
<evidence type="ECO:0000256" key="7">
    <source>
        <dbReference type="ARBA" id="ARBA00023014"/>
    </source>
</evidence>
<keyword evidence="8" id="KW-0520">NAD</keyword>
<dbReference type="Gene3D" id="2.40.30.10">
    <property type="entry name" value="Translation factors"/>
    <property type="match status" value="1"/>
</dbReference>
<evidence type="ECO:0000256" key="6">
    <source>
        <dbReference type="ARBA" id="ARBA00022857"/>
    </source>
</evidence>
<comment type="similarity">
    <text evidence="11">Belongs to the globin family.</text>
</comment>
<evidence type="ECO:0000313" key="14">
    <source>
        <dbReference type="EMBL" id="MBB6038924.1"/>
    </source>
</evidence>
<dbReference type="PROSITE" id="PS01033">
    <property type="entry name" value="GLOBIN"/>
    <property type="match status" value="1"/>
</dbReference>
<comment type="catalytic activity">
    <reaction evidence="10">
        <text>2 nitric oxide + NADPH + 2 O2 = 2 nitrate + NADP(+) + H(+)</text>
        <dbReference type="Rhea" id="RHEA:19465"/>
        <dbReference type="ChEBI" id="CHEBI:15378"/>
        <dbReference type="ChEBI" id="CHEBI:15379"/>
        <dbReference type="ChEBI" id="CHEBI:16480"/>
        <dbReference type="ChEBI" id="CHEBI:17632"/>
        <dbReference type="ChEBI" id="CHEBI:57783"/>
        <dbReference type="ChEBI" id="CHEBI:58349"/>
        <dbReference type="EC" id="1.14.12.17"/>
    </reaction>
</comment>
<keyword evidence="11" id="KW-0479">Metal-binding</keyword>
<dbReference type="EMBL" id="JACHGT010000019">
    <property type="protein sequence ID" value="MBB6038924.1"/>
    <property type="molecule type" value="Genomic_DNA"/>
</dbReference>
<dbReference type="Gene3D" id="1.10.490.10">
    <property type="entry name" value="Globins"/>
    <property type="match status" value="1"/>
</dbReference>
<feature type="domain" description="Globin" evidence="12">
    <location>
        <begin position="1"/>
        <end position="132"/>
    </location>
</feature>
<keyword evidence="6" id="KW-0521">NADP</keyword>
<comment type="cofactor">
    <cofactor evidence="2">
        <name>FAD</name>
        <dbReference type="ChEBI" id="CHEBI:57692"/>
    </cofactor>
</comment>
<keyword evidence="11" id="KW-0408">Iron</keyword>
<dbReference type="Pfam" id="PF00175">
    <property type="entry name" value="NAD_binding_1"/>
    <property type="match status" value="1"/>
</dbReference>
<dbReference type="InterPro" id="IPR039261">
    <property type="entry name" value="FNR_nucleotide-bd"/>
</dbReference>
<comment type="cofactor">
    <cofactor evidence="1">
        <name>heme b</name>
        <dbReference type="ChEBI" id="CHEBI:60344"/>
    </cofactor>
</comment>
<dbReference type="InterPro" id="IPR012292">
    <property type="entry name" value="Globin/Proto"/>
</dbReference>
<evidence type="ECO:0000256" key="8">
    <source>
        <dbReference type="ARBA" id="ARBA00023027"/>
    </source>
</evidence>
<dbReference type="PRINTS" id="PR00410">
    <property type="entry name" value="PHEHYDRXLASE"/>
</dbReference>
<dbReference type="SUPFAM" id="SSF63380">
    <property type="entry name" value="Riboflavin synthase domain-like"/>
    <property type="match status" value="1"/>
</dbReference>
<dbReference type="GO" id="GO:0005344">
    <property type="term" value="F:oxygen carrier activity"/>
    <property type="evidence" value="ECO:0007669"/>
    <property type="project" value="UniProtKB-KW"/>
</dbReference>
<evidence type="ECO:0000313" key="15">
    <source>
        <dbReference type="Proteomes" id="UP000548476"/>
    </source>
</evidence>
<protein>
    <recommendedName>
        <fullName evidence="4">nitric oxide dioxygenase</fullName>
        <ecNumber evidence="4">1.14.12.17</ecNumber>
    </recommendedName>
</protein>
<dbReference type="Proteomes" id="UP000548476">
    <property type="component" value="Unassembled WGS sequence"/>
</dbReference>
<dbReference type="GO" id="GO:0008941">
    <property type="term" value="F:nitric oxide dioxygenase NAD(P)H activity"/>
    <property type="evidence" value="ECO:0007669"/>
    <property type="project" value="UniProtKB-EC"/>
</dbReference>
<dbReference type="PANTHER" id="PTHR47354">
    <property type="entry name" value="NADH OXIDOREDUCTASE HCR"/>
    <property type="match status" value="1"/>
</dbReference>
<dbReference type="CDD" id="cd06187">
    <property type="entry name" value="O2ase_reductase_like"/>
    <property type="match status" value="1"/>
</dbReference>
<dbReference type="InterPro" id="IPR017927">
    <property type="entry name" value="FAD-bd_FR_type"/>
</dbReference>